<accession>A0AAV6VWQ5</accession>
<sequence length="92" mass="10654">MSSIPKQRTAIRGRSKSFLGFSFEISADWFSGEKRRSTRTRKTEFCLFFASFGRKGLNSLRIRQRTAVFCISGGKRDKDFAIPQDHLVWSRT</sequence>
<dbReference type="AlphaFoldDB" id="A0AAV6VWQ5"/>
<keyword evidence="2" id="KW-1185">Reference proteome</keyword>
<reference evidence="1 2" key="1">
    <citation type="journal article" date="2022" name="Nat. Ecol. Evol.">
        <title>A masculinizing supergene underlies an exaggerated male reproductive morph in a spider.</title>
        <authorList>
            <person name="Hendrickx F."/>
            <person name="De Corte Z."/>
            <person name="Sonet G."/>
            <person name="Van Belleghem S.M."/>
            <person name="Kostlbacher S."/>
            <person name="Vangestel C."/>
        </authorList>
    </citation>
    <scope>NUCLEOTIDE SEQUENCE [LARGE SCALE GENOMIC DNA]</scope>
    <source>
        <strain evidence="1">W744_W776</strain>
    </source>
</reference>
<evidence type="ECO:0008006" key="3">
    <source>
        <dbReference type="Google" id="ProtNLM"/>
    </source>
</evidence>
<protein>
    <recommendedName>
        <fullName evidence="3">Ribosomal protein L2</fullName>
    </recommendedName>
</protein>
<dbReference type="Proteomes" id="UP000827092">
    <property type="component" value="Unassembled WGS sequence"/>
</dbReference>
<proteinExistence type="predicted"/>
<organism evidence="1 2">
    <name type="scientific">Oedothorax gibbosus</name>
    <dbReference type="NCBI Taxonomy" id="931172"/>
    <lineage>
        <taxon>Eukaryota</taxon>
        <taxon>Metazoa</taxon>
        <taxon>Ecdysozoa</taxon>
        <taxon>Arthropoda</taxon>
        <taxon>Chelicerata</taxon>
        <taxon>Arachnida</taxon>
        <taxon>Araneae</taxon>
        <taxon>Araneomorphae</taxon>
        <taxon>Entelegynae</taxon>
        <taxon>Araneoidea</taxon>
        <taxon>Linyphiidae</taxon>
        <taxon>Erigoninae</taxon>
        <taxon>Oedothorax</taxon>
    </lineage>
</organism>
<evidence type="ECO:0000313" key="1">
    <source>
        <dbReference type="EMBL" id="KAG8201417.1"/>
    </source>
</evidence>
<dbReference type="EMBL" id="JAFNEN010000005">
    <property type="protein sequence ID" value="KAG8201417.1"/>
    <property type="molecule type" value="Genomic_DNA"/>
</dbReference>
<name>A0AAV6VWQ5_9ARAC</name>
<comment type="caution">
    <text evidence="1">The sequence shown here is derived from an EMBL/GenBank/DDBJ whole genome shotgun (WGS) entry which is preliminary data.</text>
</comment>
<evidence type="ECO:0000313" key="2">
    <source>
        <dbReference type="Proteomes" id="UP000827092"/>
    </source>
</evidence>
<gene>
    <name evidence="1" type="ORF">JTE90_024290</name>
</gene>